<dbReference type="EMBL" id="FO818640">
    <property type="protein sequence ID" value="CDM98196.1"/>
    <property type="molecule type" value="Genomic_DNA"/>
</dbReference>
<evidence type="ECO:0000313" key="2">
    <source>
        <dbReference type="Proteomes" id="UP000032946"/>
    </source>
</evidence>
<proteinExistence type="predicted"/>
<gene>
    <name evidence="1" type="ORF">ARTHRO_60797</name>
</gene>
<accession>A0A9P1P2W6</accession>
<evidence type="ECO:0000313" key="1">
    <source>
        <dbReference type="EMBL" id="CDM98196.1"/>
    </source>
</evidence>
<protein>
    <submittedName>
        <fullName evidence="1">Uncharacterized protein</fullName>
    </submittedName>
</protein>
<dbReference type="Proteomes" id="UP000032946">
    <property type="component" value="Chromosome"/>
</dbReference>
<keyword evidence="2" id="KW-1185">Reference proteome</keyword>
<dbReference type="AlphaFoldDB" id="A0A9P1P2W6"/>
<reference evidence="1 2" key="1">
    <citation type="submission" date="2014-02" db="EMBL/GenBank/DDBJ databases">
        <authorList>
            <person name="Genoscope - CEA"/>
        </authorList>
    </citation>
    <scope>NUCLEOTIDE SEQUENCE [LARGE SCALE GENOMIC DNA]</scope>
    <source>
        <strain evidence="1 2">PCC 8005</strain>
    </source>
</reference>
<name>A0A9P1P2W6_9CYAN</name>
<organism evidence="1 2">
    <name type="scientific">Limnospira indica PCC 8005</name>
    <dbReference type="NCBI Taxonomy" id="376219"/>
    <lineage>
        <taxon>Bacteria</taxon>
        <taxon>Bacillati</taxon>
        <taxon>Cyanobacteriota</taxon>
        <taxon>Cyanophyceae</taxon>
        <taxon>Oscillatoriophycideae</taxon>
        <taxon>Oscillatoriales</taxon>
        <taxon>Sirenicapillariaceae</taxon>
        <taxon>Limnospira</taxon>
    </lineage>
</organism>
<sequence length="47" mass="5322">MESALALNLNPREGEELLLTIIRGFLDRYPIPGVSPRRDRVLFGRGI</sequence>